<organism evidence="7 8">
    <name type="scientific">Talaromyces pinophilus</name>
    <name type="common">Penicillium pinophilum</name>
    <dbReference type="NCBI Taxonomy" id="128442"/>
    <lineage>
        <taxon>Eukaryota</taxon>
        <taxon>Fungi</taxon>
        <taxon>Dikarya</taxon>
        <taxon>Ascomycota</taxon>
        <taxon>Pezizomycotina</taxon>
        <taxon>Eurotiomycetes</taxon>
        <taxon>Eurotiomycetidae</taxon>
        <taxon>Eurotiales</taxon>
        <taxon>Trichocomaceae</taxon>
        <taxon>Talaromyces</taxon>
        <taxon>Talaromyces sect. Talaromyces</taxon>
    </lineage>
</organism>
<keyword evidence="2" id="KW-0285">Flavoprotein</keyword>
<dbReference type="PANTHER" id="PTHR47178">
    <property type="entry name" value="MONOOXYGENASE, FAD-BINDING"/>
    <property type="match status" value="1"/>
</dbReference>
<dbReference type="Proteomes" id="UP000053095">
    <property type="component" value="Unassembled WGS sequence"/>
</dbReference>
<dbReference type="Pfam" id="PF01494">
    <property type="entry name" value="FAD_binding_3"/>
    <property type="match status" value="1"/>
</dbReference>
<keyword evidence="8" id="KW-1185">Reference proteome</keyword>
<dbReference type="SUPFAM" id="SSF51905">
    <property type="entry name" value="FAD/NAD(P)-binding domain"/>
    <property type="match status" value="1"/>
</dbReference>
<comment type="caution">
    <text evidence="7">The sequence shown here is derived from an EMBL/GenBank/DDBJ whole genome shotgun (WGS) entry which is preliminary data.</text>
</comment>
<feature type="domain" description="FAD-binding" evidence="6">
    <location>
        <begin position="66"/>
        <end position="305"/>
    </location>
</feature>
<evidence type="ECO:0000256" key="4">
    <source>
        <dbReference type="ARBA" id="ARBA00023002"/>
    </source>
</evidence>
<dbReference type="InterPro" id="IPR002938">
    <property type="entry name" value="FAD-bd"/>
</dbReference>
<dbReference type="AlphaFoldDB" id="A0A6V8H826"/>
<evidence type="ECO:0000313" key="8">
    <source>
        <dbReference type="Proteomes" id="UP000053095"/>
    </source>
</evidence>
<name>A0A6V8H826_TALPI</name>
<proteinExistence type="predicted"/>
<accession>A0A6V8H826</accession>
<evidence type="ECO:0000256" key="1">
    <source>
        <dbReference type="ARBA" id="ARBA00001974"/>
    </source>
</evidence>
<gene>
    <name evidence="7" type="ORF">TCE0_024f07373</name>
</gene>
<evidence type="ECO:0000256" key="3">
    <source>
        <dbReference type="ARBA" id="ARBA00022827"/>
    </source>
</evidence>
<reference evidence="8" key="1">
    <citation type="journal article" date="2015" name="Genome Announc.">
        <title>Draft genome sequence of Talaromyces cellulolyticus strain Y-94, a source of lignocellulosic biomass-degrading enzymes.</title>
        <authorList>
            <person name="Fujii T."/>
            <person name="Koike H."/>
            <person name="Sawayama S."/>
            <person name="Yano S."/>
            <person name="Inoue H."/>
        </authorList>
    </citation>
    <scope>NUCLEOTIDE SEQUENCE [LARGE SCALE GENOMIC DNA]</scope>
    <source>
        <strain evidence="8">Y-94</strain>
    </source>
</reference>
<dbReference type="EMBL" id="DF933820">
    <property type="protein sequence ID" value="GAM37445.1"/>
    <property type="molecule type" value="Genomic_DNA"/>
</dbReference>
<comment type="cofactor">
    <cofactor evidence="1">
        <name>FAD</name>
        <dbReference type="ChEBI" id="CHEBI:57692"/>
    </cofactor>
</comment>
<dbReference type="PANTHER" id="PTHR47178:SF2">
    <property type="entry name" value="FAD-BINDING DOMAIN-CONTAINING PROTEIN"/>
    <property type="match status" value="1"/>
</dbReference>
<evidence type="ECO:0000256" key="5">
    <source>
        <dbReference type="ARBA" id="ARBA00023033"/>
    </source>
</evidence>
<dbReference type="PRINTS" id="PR00420">
    <property type="entry name" value="RNGMNOXGNASE"/>
</dbReference>
<dbReference type="GO" id="GO:0004497">
    <property type="term" value="F:monooxygenase activity"/>
    <property type="evidence" value="ECO:0007669"/>
    <property type="project" value="UniProtKB-KW"/>
</dbReference>
<keyword evidence="4" id="KW-0560">Oxidoreductase</keyword>
<evidence type="ECO:0000313" key="7">
    <source>
        <dbReference type="EMBL" id="GAM37445.1"/>
    </source>
</evidence>
<evidence type="ECO:0000259" key="6">
    <source>
        <dbReference type="Pfam" id="PF01494"/>
    </source>
</evidence>
<evidence type="ECO:0000256" key="2">
    <source>
        <dbReference type="ARBA" id="ARBA00022630"/>
    </source>
</evidence>
<protein>
    <submittedName>
        <fullName evidence="7">Monooxygenase</fullName>
    </submittedName>
</protein>
<dbReference type="Gene3D" id="3.50.50.60">
    <property type="entry name" value="FAD/NAD(P)-binding domain"/>
    <property type="match status" value="1"/>
</dbReference>
<keyword evidence="3" id="KW-0274">FAD</keyword>
<sequence>MQLHWGKEYLFSVVPDHIQSRLKEAVVDPHYDADEPFPHVNGETVTETAWLEGWVECGGILAFLPLFEKKLVSITHDEHGLVTASFSDGTQDTGNLLLGCDGSRSIVRNFLVGEELGKPTDIDLTMINHATGGYTAEQAVSLRKYHPIGKIAYHPDFYGNFLLTALDCSNREKPEEWKFQIQHCWWGPPYLDDLKDPKTRLEFYKTRCSKMCEPFRTAGIALPEDEILPIDQSQQWAPIEWNNHRGTVTLAGDSAHSMLPHRGQGLNNAMRDVAELFDAIKQVISGLVTLETAITSYETAMRPRGVRDVELSLESAKKMHLSDLMDSPFVKMGFTKQDTWKENRDES</sequence>
<keyword evidence="5 7" id="KW-0503">Monooxygenase</keyword>
<dbReference type="GO" id="GO:0071949">
    <property type="term" value="F:FAD binding"/>
    <property type="evidence" value="ECO:0007669"/>
    <property type="project" value="InterPro"/>
</dbReference>
<dbReference type="InterPro" id="IPR036188">
    <property type="entry name" value="FAD/NAD-bd_sf"/>
</dbReference>